<proteinExistence type="predicted"/>
<evidence type="ECO:0000313" key="2">
    <source>
        <dbReference type="Proteomes" id="UP000003240"/>
    </source>
</evidence>
<sequence length="216" mass="25592">MCKYSRHFYWEHLLSTPRDPWQTSFITAGSAGRALFVNTVIIDYRRNTLDNNWAGYPDVKALLGFLQYLHLPLVFYHTLRQNEEELYFPVCSSDEFLNMIADSESRYAPVMREAVLELNGLWKLDEEQCLARLRDFCRCFNAFWRQNDYILNISLFANTRDIAHYVLDQSEFPEVLEEDIGLTADQLFHLCDNFYREPLVRRNFVKLLNHKIGCVI</sequence>
<reference evidence="1 2" key="1">
    <citation type="journal article" date="2011" name="EMBO J.">
        <title>Structural diversity of bacterial flagellar motors.</title>
        <authorList>
            <person name="Chen S."/>
            <person name="Beeby M."/>
            <person name="Murphy G.E."/>
            <person name="Leadbetter J.R."/>
            <person name="Hendrixson D.R."/>
            <person name="Briegel A."/>
            <person name="Li Z."/>
            <person name="Shi J."/>
            <person name="Tocheva E.I."/>
            <person name="Muller A."/>
            <person name="Dobro M.J."/>
            <person name="Jensen G.J."/>
        </authorList>
    </citation>
    <scope>NUCLEOTIDE SEQUENCE [LARGE SCALE GENOMIC DNA]</scope>
    <source>
        <strain evidence="1 2">DSM 6540</strain>
    </source>
</reference>
<dbReference type="Proteomes" id="UP000003240">
    <property type="component" value="Unassembled WGS sequence"/>
</dbReference>
<dbReference type="AlphaFoldDB" id="F7NKS3"/>
<dbReference type="RefSeq" id="WP_004096571.1">
    <property type="nucleotide sequence ID" value="NZ_AFGF01000119.1"/>
</dbReference>
<dbReference type="STRING" id="1009370.ALO_13459"/>
<evidence type="ECO:0000313" key="1">
    <source>
        <dbReference type="EMBL" id="EGO63377.1"/>
    </source>
</evidence>
<organism evidence="1 2">
    <name type="scientific">Acetonema longum DSM 6540</name>
    <dbReference type="NCBI Taxonomy" id="1009370"/>
    <lineage>
        <taxon>Bacteria</taxon>
        <taxon>Bacillati</taxon>
        <taxon>Bacillota</taxon>
        <taxon>Negativicutes</taxon>
        <taxon>Acetonemataceae</taxon>
        <taxon>Acetonema</taxon>
    </lineage>
</organism>
<gene>
    <name evidence="1" type="ORF">ALO_13459</name>
</gene>
<dbReference type="OrthoDB" id="1677987at2"/>
<name>F7NKS3_9FIRM</name>
<dbReference type="EMBL" id="AFGF01000119">
    <property type="protein sequence ID" value="EGO63377.1"/>
    <property type="molecule type" value="Genomic_DNA"/>
</dbReference>
<dbReference type="eggNOG" id="ENOG5032WTE">
    <property type="taxonomic scope" value="Bacteria"/>
</dbReference>
<accession>F7NKS3</accession>
<protein>
    <submittedName>
        <fullName evidence="1">Uncharacterized protein</fullName>
    </submittedName>
</protein>
<keyword evidence="2" id="KW-1185">Reference proteome</keyword>
<comment type="caution">
    <text evidence="1">The sequence shown here is derived from an EMBL/GenBank/DDBJ whole genome shotgun (WGS) entry which is preliminary data.</text>
</comment>